<comment type="subcellular location">
    <subcellularLocation>
        <location evidence="1">Cell membrane</location>
        <topology evidence="1">Multi-pass membrane protein</topology>
    </subcellularLocation>
</comment>
<proteinExistence type="predicted"/>
<dbReference type="EMBL" id="JAGVWE010000002">
    <property type="protein sequence ID" value="MBS3062365.1"/>
    <property type="molecule type" value="Genomic_DNA"/>
</dbReference>
<dbReference type="GO" id="GO:0005886">
    <property type="term" value="C:plasma membrane"/>
    <property type="evidence" value="ECO:0007669"/>
    <property type="project" value="UniProtKB-SubCell"/>
</dbReference>
<dbReference type="InterPro" id="IPR001851">
    <property type="entry name" value="ABC_transp_permease"/>
</dbReference>
<keyword evidence="4 6" id="KW-1133">Transmembrane helix</keyword>
<dbReference type="CDD" id="cd06581">
    <property type="entry name" value="TM_PBP1_LivM_like"/>
    <property type="match status" value="1"/>
</dbReference>
<organism evidence="7 8">
    <name type="scientific">Candidatus Iainarchaeum sp</name>
    <dbReference type="NCBI Taxonomy" id="3101447"/>
    <lineage>
        <taxon>Archaea</taxon>
        <taxon>Candidatus Iainarchaeota</taxon>
        <taxon>Candidatus Iainarchaeia</taxon>
        <taxon>Candidatus Iainarchaeales</taxon>
        <taxon>Candidatus Iainarchaeaceae</taxon>
        <taxon>Candidatus Iainarchaeum</taxon>
    </lineage>
</organism>
<feature type="transmembrane region" description="Helical" evidence="6">
    <location>
        <begin position="87"/>
        <end position="106"/>
    </location>
</feature>
<feature type="transmembrane region" description="Helical" evidence="6">
    <location>
        <begin position="37"/>
        <end position="55"/>
    </location>
</feature>
<dbReference type="Pfam" id="PF02653">
    <property type="entry name" value="BPD_transp_2"/>
    <property type="match status" value="1"/>
</dbReference>
<feature type="transmembrane region" description="Helical" evidence="6">
    <location>
        <begin position="183"/>
        <end position="206"/>
    </location>
</feature>
<dbReference type="GO" id="GO:0015658">
    <property type="term" value="F:branched-chain amino acid transmembrane transporter activity"/>
    <property type="evidence" value="ECO:0007669"/>
    <property type="project" value="InterPro"/>
</dbReference>
<keyword evidence="5 6" id="KW-0472">Membrane</keyword>
<dbReference type="InterPro" id="IPR043428">
    <property type="entry name" value="LivM-like"/>
</dbReference>
<comment type="caution">
    <text evidence="7">The sequence shown here is derived from an EMBL/GenBank/DDBJ whole genome shotgun (WGS) entry which is preliminary data.</text>
</comment>
<reference evidence="7" key="2">
    <citation type="submission" date="2021-05" db="EMBL/GenBank/DDBJ databases">
        <title>Protein family content uncovers lineage relationships and bacterial pathway maintenance mechanisms in DPANN archaea.</title>
        <authorList>
            <person name="Castelle C.J."/>
            <person name="Meheust R."/>
            <person name="Jaffe A.L."/>
            <person name="Seitz K."/>
            <person name="Gong X."/>
            <person name="Baker B.J."/>
            <person name="Banfield J.F."/>
        </authorList>
    </citation>
    <scope>NUCLEOTIDE SEQUENCE</scope>
    <source>
        <strain evidence="7">RIFCSPLOWO2_01_FULL_58_19</strain>
    </source>
</reference>
<protein>
    <submittedName>
        <fullName evidence="7">Branched-chain amino acid ABC transporter permease</fullName>
    </submittedName>
</protein>
<sequence>MWPYFLHLLIYIGIYAILGMSLNLITGYTGLLNLGHAAFWGIGAYTSVLLVLAGIPWLLALVASAVLAGLAGLLIGFPSLNLRGDYFAVATLGFGEIIRSILINWSEVTRGPLGIPGIPRPEVMGFVFESNEAFLALVLALAFLTYVFLRRLTRSSFGRVLRAIREDEIAAQALGKDVNKYKLTAMGIGAGFAGIAGGLFAHYITFIDPTSFVLNESVLMLLIVVLGGMGSLEGSLVGAVALVLLPEPLRLIGANSDITWLKTGFAQVRMAVYALVLLLVIIRLPQGLLGEGRNRK</sequence>
<evidence type="ECO:0000313" key="8">
    <source>
        <dbReference type="Proteomes" id="UP000678237"/>
    </source>
</evidence>
<evidence type="ECO:0000256" key="1">
    <source>
        <dbReference type="ARBA" id="ARBA00004651"/>
    </source>
</evidence>
<evidence type="ECO:0000256" key="5">
    <source>
        <dbReference type="ARBA" id="ARBA00023136"/>
    </source>
</evidence>
<feature type="transmembrane region" description="Helical" evidence="6">
    <location>
        <begin position="126"/>
        <end position="149"/>
    </location>
</feature>
<feature type="transmembrane region" description="Helical" evidence="6">
    <location>
        <begin position="6"/>
        <end position="25"/>
    </location>
</feature>
<accession>A0A8T4LGJ4</accession>
<dbReference type="PANTHER" id="PTHR30482:SF10">
    <property type="entry name" value="HIGH-AFFINITY BRANCHED-CHAIN AMINO ACID TRANSPORT PROTEIN BRAE"/>
    <property type="match status" value="1"/>
</dbReference>
<gene>
    <name evidence="7" type="ORF">J4203_00700</name>
</gene>
<evidence type="ECO:0000256" key="4">
    <source>
        <dbReference type="ARBA" id="ARBA00022989"/>
    </source>
</evidence>
<evidence type="ECO:0000256" key="2">
    <source>
        <dbReference type="ARBA" id="ARBA00022475"/>
    </source>
</evidence>
<feature type="transmembrane region" description="Helical" evidence="6">
    <location>
        <begin position="266"/>
        <end position="284"/>
    </location>
</feature>
<dbReference type="PANTHER" id="PTHR30482">
    <property type="entry name" value="HIGH-AFFINITY BRANCHED-CHAIN AMINO ACID TRANSPORT SYSTEM PERMEASE"/>
    <property type="match status" value="1"/>
</dbReference>
<feature type="transmembrane region" description="Helical" evidence="6">
    <location>
        <begin position="61"/>
        <end position="80"/>
    </location>
</feature>
<evidence type="ECO:0000256" key="6">
    <source>
        <dbReference type="SAM" id="Phobius"/>
    </source>
</evidence>
<feature type="transmembrane region" description="Helical" evidence="6">
    <location>
        <begin position="218"/>
        <end position="245"/>
    </location>
</feature>
<keyword evidence="3 6" id="KW-0812">Transmembrane</keyword>
<evidence type="ECO:0000313" key="7">
    <source>
        <dbReference type="EMBL" id="MBS3062365.1"/>
    </source>
</evidence>
<dbReference type="AlphaFoldDB" id="A0A8T4LGJ4"/>
<evidence type="ECO:0000256" key="3">
    <source>
        <dbReference type="ARBA" id="ARBA00022692"/>
    </source>
</evidence>
<dbReference type="Proteomes" id="UP000678237">
    <property type="component" value="Unassembled WGS sequence"/>
</dbReference>
<name>A0A8T4LGJ4_9ARCH</name>
<reference evidence="7" key="1">
    <citation type="submission" date="2021-03" db="EMBL/GenBank/DDBJ databases">
        <authorList>
            <person name="Jaffe A."/>
        </authorList>
    </citation>
    <scope>NUCLEOTIDE SEQUENCE</scope>
    <source>
        <strain evidence="7">RIFCSPLOWO2_01_FULL_58_19</strain>
    </source>
</reference>
<keyword evidence="2" id="KW-1003">Cell membrane</keyword>